<evidence type="ECO:0000256" key="3">
    <source>
        <dbReference type="ARBA" id="ARBA00022519"/>
    </source>
</evidence>
<keyword evidence="8 10" id="KW-1133">Transmembrane helix</keyword>
<accession>A0A2M9XG42</accession>
<feature type="active site" evidence="10">
    <location>
        <position position="164"/>
    </location>
</feature>
<sequence>MKYFEKKFLEVYPPIFIISVIVGTVIDLVTKYIAILYLRPHNPIELLGDFFRLTLTFNTGFVMGLFQGFPRTSLALTAVAILVLIAYRWKNSDLGHPAGWALVMSGAFGNFIDKFFVKIIGIGAEFGFVENRYEGRFIGVVDFLDFDWPNWLLIDRWPAFNFADSCVSVGLVILILTMKIEEDKK</sequence>
<dbReference type="NCBIfam" id="NF011364">
    <property type="entry name" value="PRK14783.1"/>
    <property type="match status" value="1"/>
</dbReference>
<keyword evidence="2 10" id="KW-1003">Cell membrane</keyword>
<feature type="transmembrane region" description="Helical" evidence="10">
    <location>
        <begin position="73"/>
        <end position="89"/>
    </location>
</feature>
<dbReference type="GO" id="GO:0004190">
    <property type="term" value="F:aspartic-type endopeptidase activity"/>
    <property type="evidence" value="ECO:0007669"/>
    <property type="project" value="UniProtKB-UniRule"/>
</dbReference>
<comment type="catalytic activity">
    <reaction evidence="10">
        <text>Release of signal peptides from bacterial membrane prolipoproteins. Hydrolyzes -Xaa-Yaa-Zaa-|-(S,diacylglyceryl)Cys-, in which Xaa is hydrophobic (preferably Leu), and Yaa (Ala or Ser) and Zaa (Gly or Ala) have small, neutral side chains.</text>
        <dbReference type="EC" id="3.4.23.36"/>
    </reaction>
</comment>
<dbReference type="GO" id="GO:0006508">
    <property type="term" value="P:proteolysis"/>
    <property type="evidence" value="ECO:0007669"/>
    <property type="project" value="UniProtKB-KW"/>
</dbReference>
<comment type="subcellular location">
    <subcellularLocation>
        <location evidence="10">Cell membrane</location>
        <topology evidence="10">Multi-pass membrane protein</topology>
    </subcellularLocation>
</comment>
<evidence type="ECO:0000256" key="8">
    <source>
        <dbReference type="ARBA" id="ARBA00022989"/>
    </source>
</evidence>
<organism evidence="12 13">
    <name type="scientific">Leptospira hartskeerlii</name>
    <dbReference type="NCBI Taxonomy" id="2023177"/>
    <lineage>
        <taxon>Bacteria</taxon>
        <taxon>Pseudomonadati</taxon>
        <taxon>Spirochaetota</taxon>
        <taxon>Spirochaetia</taxon>
        <taxon>Leptospirales</taxon>
        <taxon>Leptospiraceae</taxon>
        <taxon>Leptospira</taxon>
    </lineage>
</organism>
<evidence type="ECO:0000256" key="5">
    <source>
        <dbReference type="ARBA" id="ARBA00022692"/>
    </source>
</evidence>
<evidence type="ECO:0000313" key="12">
    <source>
        <dbReference type="EMBL" id="PJZ26604.1"/>
    </source>
</evidence>
<dbReference type="Proteomes" id="UP000232196">
    <property type="component" value="Unassembled WGS sequence"/>
</dbReference>
<feature type="transmembrane region" description="Helical" evidence="10">
    <location>
        <begin position="159"/>
        <end position="178"/>
    </location>
</feature>
<dbReference type="UniPathway" id="UPA00665"/>
<feature type="transmembrane region" description="Helical" evidence="10">
    <location>
        <begin position="50"/>
        <end position="66"/>
    </location>
</feature>
<dbReference type="PRINTS" id="PR00781">
    <property type="entry name" value="LIPOSIGPTASE"/>
</dbReference>
<feature type="active site" evidence="10">
    <location>
        <position position="142"/>
    </location>
</feature>
<proteinExistence type="inferred from homology"/>
<dbReference type="AlphaFoldDB" id="A0A2M9XG42"/>
<dbReference type="PROSITE" id="PS00855">
    <property type="entry name" value="SPASE_II"/>
    <property type="match status" value="1"/>
</dbReference>
<evidence type="ECO:0000256" key="7">
    <source>
        <dbReference type="ARBA" id="ARBA00022801"/>
    </source>
</evidence>
<dbReference type="HAMAP" id="MF_00161">
    <property type="entry name" value="LspA"/>
    <property type="match status" value="1"/>
</dbReference>
<reference evidence="12 13" key="1">
    <citation type="submission" date="2017-07" db="EMBL/GenBank/DDBJ databases">
        <title>Leptospira spp. isolated from tropical soils.</title>
        <authorList>
            <person name="Thibeaux R."/>
            <person name="Iraola G."/>
            <person name="Ferres I."/>
            <person name="Bierque E."/>
            <person name="Girault D."/>
            <person name="Soupe-Gilbert M.-E."/>
            <person name="Picardeau M."/>
            <person name="Goarant C."/>
        </authorList>
    </citation>
    <scope>NUCLEOTIDE SEQUENCE [LARGE SCALE GENOMIC DNA]</scope>
    <source>
        <strain evidence="12 13">MCA1-C-A1</strain>
    </source>
</reference>
<dbReference type="GO" id="GO:0005886">
    <property type="term" value="C:plasma membrane"/>
    <property type="evidence" value="ECO:0007669"/>
    <property type="project" value="UniProtKB-SubCell"/>
</dbReference>
<comment type="function">
    <text evidence="10">This protein specifically catalyzes the removal of signal peptides from prolipoproteins.</text>
</comment>
<dbReference type="OrthoDB" id="9810259at2"/>
<gene>
    <name evidence="10" type="primary">lspA</name>
    <name evidence="12" type="ORF">CH357_03680</name>
</gene>
<keyword evidence="12" id="KW-0449">Lipoprotein</keyword>
<keyword evidence="6 10" id="KW-0064">Aspartyl protease</keyword>
<evidence type="ECO:0000256" key="2">
    <source>
        <dbReference type="ARBA" id="ARBA00022475"/>
    </source>
</evidence>
<keyword evidence="7 10" id="KW-0378">Hydrolase</keyword>
<keyword evidence="5 10" id="KW-0812">Transmembrane</keyword>
<dbReference type="PANTHER" id="PTHR33695:SF1">
    <property type="entry name" value="LIPOPROTEIN SIGNAL PEPTIDASE"/>
    <property type="match status" value="1"/>
</dbReference>
<comment type="caution">
    <text evidence="12">The sequence shown here is derived from an EMBL/GenBank/DDBJ whole genome shotgun (WGS) entry which is preliminary data.</text>
</comment>
<comment type="similarity">
    <text evidence="1 10 11">Belongs to the peptidase A8 family.</text>
</comment>
<evidence type="ECO:0000256" key="6">
    <source>
        <dbReference type="ARBA" id="ARBA00022750"/>
    </source>
</evidence>
<feature type="transmembrane region" description="Helical" evidence="10">
    <location>
        <begin position="12"/>
        <end position="38"/>
    </location>
</feature>
<keyword evidence="13" id="KW-1185">Reference proteome</keyword>
<evidence type="ECO:0000256" key="9">
    <source>
        <dbReference type="ARBA" id="ARBA00023136"/>
    </source>
</evidence>
<dbReference type="InterPro" id="IPR001872">
    <property type="entry name" value="Peptidase_A8"/>
</dbReference>
<keyword evidence="3" id="KW-0997">Cell inner membrane</keyword>
<dbReference type="EMBL" id="NPDN01000002">
    <property type="protein sequence ID" value="PJZ26604.1"/>
    <property type="molecule type" value="Genomic_DNA"/>
</dbReference>
<keyword evidence="9 10" id="KW-0472">Membrane</keyword>
<keyword evidence="4 10" id="KW-0645">Protease</keyword>
<evidence type="ECO:0000256" key="10">
    <source>
        <dbReference type="HAMAP-Rule" id="MF_00161"/>
    </source>
</evidence>
<dbReference type="Pfam" id="PF01252">
    <property type="entry name" value="Peptidase_A8"/>
    <property type="match status" value="1"/>
</dbReference>
<evidence type="ECO:0000256" key="1">
    <source>
        <dbReference type="ARBA" id="ARBA00006139"/>
    </source>
</evidence>
<protein>
    <recommendedName>
        <fullName evidence="10">Lipoprotein signal peptidase</fullName>
        <ecNumber evidence="10">3.4.23.36</ecNumber>
    </recommendedName>
    <alternativeName>
        <fullName evidence="10">Prolipoprotein signal peptidase</fullName>
    </alternativeName>
    <alternativeName>
        <fullName evidence="10">Signal peptidase II</fullName>
        <shortName evidence="10">SPase II</shortName>
    </alternativeName>
</protein>
<dbReference type="PANTHER" id="PTHR33695">
    <property type="entry name" value="LIPOPROTEIN SIGNAL PEPTIDASE"/>
    <property type="match status" value="1"/>
</dbReference>
<evidence type="ECO:0000256" key="4">
    <source>
        <dbReference type="ARBA" id="ARBA00022670"/>
    </source>
</evidence>
<comment type="pathway">
    <text evidence="10">Protein modification; lipoprotein biosynthesis (signal peptide cleavage).</text>
</comment>
<name>A0A2M9XG42_9LEPT</name>
<dbReference type="RefSeq" id="WP_008594863.1">
    <property type="nucleotide sequence ID" value="NZ_NPDL01000002.1"/>
</dbReference>
<dbReference type="EC" id="3.4.23.36" evidence="10"/>
<evidence type="ECO:0000256" key="11">
    <source>
        <dbReference type="RuleBase" id="RU004181"/>
    </source>
</evidence>
<evidence type="ECO:0000313" key="13">
    <source>
        <dbReference type="Proteomes" id="UP000232196"/>
    </source>
</evidence>